<dbReference type="HOGENOM" id="CLU_2762937_0_0_1"/>
<dbReference type="InParanoid" id="A0A061DWE1"/>
<dbReference type="Gramene" id="EOX96391">
    <property type="protein sequence ID" value="EOX96391"/>
    <property type="gene ID" value="TCM_005641"/>
</dbReference>
<evidence type="ECO:0000259" key="1">
    <source>
        <dbReference type="PROSITE" id="PS50144"/>
    </source>
</evidence>
<feature type="domain" description="MATH" evidence="1">
    <location>
        <begin position="1"/>
        <end position="60"/>
    </location>
</feature>
<protein>
    <recommendedName>
        <fullName evidence="1">MATH domain-containing protein</fullName>
    </recommendedName>
</protein>
<proteinExistence type="predicted"/>
<dbReference type="Gene3D" id="2.60.210.10">
    <property type="entry name" value="Apoptosis, Tumor Necrosis Factor Receptor Associated Protein 2, Chain A"/>
    <property type="match status" value="1"/>
</dbReference>
<organism evidence="2 3">
    <name type="scientific">Theobroma cacao</name>
    <name type="common">Cacao</name>
    <name type="synonym">Cocoa</name>
    <dbReference type="NCBI Taxonomy" id="3641"/>
    <lineage>
        <taxon>Eukaryota</taxon>
        <taxon>Viridiplantae</taxon>
        <taxon>Streptophyta</taxon>
        <taxon>Embryophyta</taxon>
        <taxon>Tracheophyta</taxon>
        <taxon>Spermatophyta</taxon>
        <taxon>Magnoliopsida</taxon>
        <taxon>eudicotyledons</taxon>
        <taxon>Gunneridae</taxon>
        <taxon>Pentapetalae</taxon>
        <taxon>rosids</taxon>
        <taxon>malvids</taxon>
        <taxon>Malvales</taxon>
        <taxon>Malvaceae</taxon>
        <taxon>Byttnerioideae</taxon>
        <taxon>Theobroma</taxon>
    </lineage>
</organism>
<accession>A0A061DWE1</accession>
<dbReference type="Proteomes" id="UP000026915">
    <property type="component" value="Chromosome 1"/>
</dbReference>
<sequence length="70" mass="7940">MRFKLRLMDQIGSNHKEITGKSFSPANILYGFSHFESLENLRIASKGFLLNDALTVQAEITLLSNFKCFS</sequence>
<dbReference type="PROSITE" id="PS50144">
    <property type="entry name" value="MATH"/>
    <property type="match status" value="1"/>
</dbReference>
<evidence type="ECO:0000313" key="2">
    <source>
        <dbReference type="EMBL" id="EOX96391.1"/>
    </source>
</evidence>
<dbReference type="Pfam" id="PF22486">
    <property type="entry name" value="MATH_2"/>
    <property type="match status" value="1"/>
</dbReference>
<evidence type="ECO:0000313" key="3">
    <source>
        <dbReference type="Proteomes" id="UP000026915"/>
    </source>
</evidence>
<dbReference type="InterPro" id="IPR002083">
    <property type="entry name" value="MATH/TRAF_dom"/>
</dbReference>
<gene>
    <name evidence="2" type="ORF">TCM_005641</name>
</gene>
<name>A0A061DWE1_THECC</name>
<dbReference type="InterPro" id="IPR008974">
    <property type="entry name" value="TRAF-like"/>
</dbReference>
<keyword evidence="3" id="KW-1185">Reference proteome</keyword>
<dbReference type="AlphaFoldDB" id="A0A061DWE1"/>
<dbReference type="EMBL" id="CM001879">
    <property type="protein sequence ID" value="EOX96391.1"/>
    <property type="molecule type" value="Genomic_DNA"/>
</dbReference>
<dbReference type="CDD" id="cd00121">
    <property type="entry name" value="MATH"/>
    <property type="match status" value="1"/>
</dbReference>
<dbReference type="SUPFAM" id="SSF49599">
    <property type="entry name" value="TRAF domain-like"/>
    <property type="match status" value="1"/>
</dbReference>
<reference evidence="2 3" key="1">
    <citation type="journal article" date="2013" name="Genome Biol.">
        <title>The genome sequence of the most widely cultivated cacao type and its use to identify candidate genes regulating pod color.</title>
        <authorList>
            <person name="Motamayor J.C."/>
            <person name="Mockaitis K."/>
            <person name="Schmutz J."/>
            <person name="Haiminen N."/>
            <person name="Iii D.L."/>
            <person name="Cornejo O."/>
            <person name="Findley S.D."/>
            <person name="Zheng P."/>
            <person name="Utro F."/>
            <person name="Royaert S."/>
            <person name="Saski C."/>
            <person name="Jenkins J."/>
            <person name="Podicheti R."/>
            <person name="Zhao M."/>
            <person name="Scheffler B.E."/>
            <person name="Stack J.C."/>
            <person name="Feltus F.A."/>
            <person name="Mustiga G.M."/>
            <person name="Amores F."/>
            <person name="Phillips W."/>
            <person name="Marelli J.P."/>
            <person name="May G.D."/>
            <person name="Shapiro H."/>
            <person name="Ma J."/>
            <person name="Bustamante C.D."/>
            <person name="Schnell R.J."/>
            <person name="Main D."/>
            <person name="Gilbert D."/>
            <person name="Parida L."/>
            <person name="Kuhn D.N."/>
        </authorList>
    </citation>
    <scope>NUCLEOTIDE SEQUENCE [LARGE SCALE GENOMIC DNA]</scope>
    <source>
        <strain evidence="3">cv. Matina 1-6</strain>
    </source>
</reference>